<dbReference type="AlphaFoldDB" id="Q07RS6"/>
<dbReference type="Pfam" id="PF12276">
    <property type="entry name" value="DUF3617"/>
    <property type="match status" value="1"/>
</dbReference>
<evidence type="ECO:0008006" key="3">
    <source>
        <dbReference type="Google" id="ProtNLM"/>
    </source>
</evidence>
<gene>
    <name evidence="2" type="ordered locus">RPE_1406</name>
</gene>
<evidence type="ECO:0000256" key="1">
    <source>
        <dbReference type="SAM" id="SignalP"/>
    </source>
</evidence>
<evidence type="ECO:0000313" key="2">
    <source>
        <dbReference type="EMBL" id="ABJ05358.1"/>
    </source>
</evidence>
<accession>Q07RS6</accession>
<feature type="chain" id="PRO_5004166438" description="DUF3617 family protein" evidence="1">
    <location>
        <begin position="27"/>
        <end position="178"/>
    </location>
</feature>
<organism evidence="2">
    <name type="scientific">Rhodopseudomonas palustris (strain BisA53)</name>
    <dbReference type="NCBI Taxonomy" id="316055"/>
    <lineage>
        <taxon>Bacteria</taxon>
        <taxon>Pseudomonadati</taxon>
        <taxon>Pseudomonadota</taxon>
        <taxon>Alphaproteobacteria</taxon>
        <taxon>Hyphomicrobiales</taxon>
        <taxon>Nitrobacteraceae</taxon>
        <taxon>Rhodopseudomonas</taxon>
    </lineage>
</organism>
<keyword evidence="1" id="KW-0732">Signal</keyword>
<name>Q07RS6_RHOP5</name>
<dbReference type="eggNOG" id="ENOG5030GJ5">
    <property type="taxonomic scope" value="Bacteria"/>
</dbReference>
<protein>
    <recommendedName>
        <fullName evidence="3">DUF3617 family protein</fullName>
    </recommendedName>
</protein>
<dbReference type="InterPro" id="IPR022061">
    <property type="entry name" value="DUF3617"/>
</dbReference>
<dbReference type="OrthoDB" id="8113882at2"/>
<reference evidence="2" key="1">
    <citation type="submission" date="2006-09" db="EMBL/GenBank/DDBJ databases">
        <title>Complete sequence of Rhodopseudomonas palustris BisA53.</title>
        <authorList>
            <consortium name="US DOE Joint Genome Institute"/>
            <person name="Copeland A."/>
            <person name="Lucas S."/>
            <person name="Lapidus A."/>
            <person name="Barry K."/>
            <person name="Detter J.C."/>
            <person name="Glavina del Rio T."/>
            <person name="Hammon N."/>
            <person name="Israni S."/>
            <person name="Dalin E."/>
            <person name="Tice H."/>
            <person name="Pitluck S."/>
            <person name="Chain P."/>
            <person name="Malfatti S."/>
            <person name="Shin M."/>
            <person name="Vergez L."/>
            <person name="Schmutz J."/>
            <person name="Larimer F."/>
            <person name="Land M."/>
            <person name="Hauser L."/>
            <person name="Pelletier D.A."/>
            <person name="Kyrpides N."/>
            <person name="Kim E."/>
            <person name="Harwood C.S."/>
            <person name="Oda Y."/>
            <person name="Richardson P."/>
        </authorList>
    </citation>
    <scope>NUCLEOTIDE SEQUENCE [LARGE SCALE GENOMIC DNA]</scope>
    <source>
        <strain evidence="2">BisA53</strain>
    </source>
</reference>
<dbReference type="HOGENOM" id="CLU_117531_0_0_5"/>
<dbReference type="EMBL" id="CP000463">
    <property type="protein sequence ID" value="ABJ05358.1"/>
    <property type="molecule type" value="Genomic_DNA"/>
</dbReference>
<dbReference type="STRING" id="316055.RPE_1406"/>
<proteinExistence type="predicted"/>
<dbReference type="KEGG" id="rpe:RPE_1406"/>
<feature type="signal peptide" evidence="1">
    <location>
        <begin position="1"/>
        <end position="26"/>
    </location>
</feature>
<sequence length="178" mass="19157">MTRSRVSFARALAPALLLAATAPALAEPVEMPNRKAGLWEMKMVSEAMAGMTMQHCTDETTDKEMRAAASPMAKEICSKNEVQKTANGYVTDSVCEIAGMKMNTHAEIVGDFNSAYTVSSTSQQQGGPGGGPRQTKMTLDAKWMGPCRPDQKPGDIVMPGGFKMNVKDMEKLKGLLPK</sequence>